<name>A0A2N7X7J7_9BURK</name>
<dbReference type="SUPFAM" id="SSF48452">
    <property type="entry name" value="TPR-like"/>
    <property type="match status" value="1"/>
</dbReference>
<sequence>MTAVEEWLQLGLEHHRAGRLQEAESLYQQVLQHDANHTDALHLLGTIASQVSKFDIARDLVGRALALRPDVAAYHASFANVLSRIGALEEAGAHYDKALALKPDFAEAHNGLGQLRLAQGQIDSAIACFRRAIASERADAQAHHNLGNALALQGDFSAAILAYQAAIALEPVSVMPYADLAKVLAAAGRTFDAIDVCLGTIDPQQGLGHEQRQRAAASQVSAVAVDASSHGASGTFFSTTDELIAELDRRSLTGDMEGALGLIQRFVRACVFDRRAVTKVFADSRLDERCRRVGEARLAQLCDAGGTVVDDQVDCVILATELYRLGGHTAVIGDLLKTQRFGPRTVVMLTDAFNSADPSIIGERFGSAAIGEIAPKGGLAEKLTWTLNRLRARRPRRLILMNHHNDAVAIAAAQPSLAEETIFYHHCDHQLCLGVTLPHTVHVDPHPMGFYNCRDVIGVSNVVYWPFAADDLGGRTESAWKADGRIRTCSSGSNNKFESPYKYMYAEIIPRVMACTGGVHVHIGPLSVGTLAKIRKALMQLDVPPQRFVHVPWVRSVWKALQSFHIDIVLASFPQGGGKALIEAMGAGIPVIGHDCYISPFLGGADLYYPGAFFWTHPDELLEHLNCLSPARLERESQQARQHFEQLHTNEALSRAIDGGADAPLVPDRRPHKADPLQLFLDDVHYAAQDYSIHVNLIK</sequence>
<dbReference type="PROSITE" id="PS50005">
    <property type="entry name" value="TPR"/>
    <property type="match status" value="5"/>
</dbReference>
<dbReference type="AlphaFoldDB" id="A0A2N7X7J7"/>
<dbReference type="InterPro" id="IPR011990">
    <property type="entry name" value="TPR-like_helical_dom_sf"/>
</dbReference>
<comment type="caution">
    <text evidence="2">The sequence shown here is derived from an EMBL/GenBank/DDBJ whole genome shotgun (WGS) entry which is preliminary data.</text>
</comment>
<feature type="repeat" description="TPR" evidence="1">
    <location>
        <begin position="106"/>
        <end position="139"/>
    </location>
</feature>
<dbReference type="PANTHER" id="PTHR44809">
    <property type="match status" value="1"/>
</dbReference>
<evidence type="ECO:0000313" key="3">
    <source>
        <dbReference type="Proteomes" id="UP000235777"/>
    </source>
</evidence>
<dbReference type="STRING" id="863227.GCA_000373005_02887"/>
<gene>
    <name evidence="2" type="ORF">C0Z20_05935</name>
</gene>
<evidence type="ECO:0000313" key="2">
    <source>
        <dbReference type="EMBL" id="PMS37512.1"/>
    </source>
</evidence>
<keyword evidence="3" id="KW-1185">Reference proteome</keyword>
<dbReference type="Gene3D" id="1.25.40.10">
    <property type="entry name" value="Tetratricopeptide repeat domain"/>
    <property type="match status" value="2"/>
</dbReference>
<feature type="repeat" description="TPR" evidence="1">
    <location>
        <begin position="140"/>
        <end position="173"/>
    </location>
</feature>
<evidence type="ECO:0000256" key="1">
    <source>
        <dbReference type="PROSITE-ProRule" id="PRU00339"/>
    </source>
</evidence>
<dbReference type="InterPro" id="IPR052943">
    <property type="entry name" value="TMTC_O-mannosyl-trnsfr"/>
</dbReference>
<organism evidence="2 3">
    <name type="scientific">Trinickia symbiotica</name>
    <dbReference type="NCBI Taxonomy" id="863227"/>
    <lineage>
        <taxon>Bacteria</taxon>
        <taxon>Pseudomonadati</taxon>
        <taxon>Pseudomonadota</taxon>
        <taxon>Betaproteobacteria</taxon>
        <taxon>Burkholderiales</taxon>
        <taxon>Burkholderiaceae</taxon>
        <taxon>Trinickia</taxon>
    </lineage>
</organism>
<feature type="repeat" description="TPR" evidence="1">
    <location>
        <begin position="72"/>
        <end position="105"/>
    </location>
</feature>
<feature type="repeat" description="TPR" evidence="1">
    <location>
        <begin position="4"/>
        <end position="37"/>
    </location>
</feature>
<dbReference type="InterPro" id="IPR019734">
    <property type="entry name" value="TPR_rpt"/>
</dbReference>
<dbReference type="Pfam" id="PF13432">
    <property type="entry name" value="TPR_16"/>
    <property type="match status" value="1"/>
</dbReference>
<dbReference type="Gene3D" id="3.40.50.2000">
    <property type="entry name" value="Glycogen Phosphorylase B"/>
    <property type="match status" value="1"/>
</dbReference>
<reference evidence="2 3" key="1">
    <citation type="submission" date="2018-01" db="EMBL/GenBank/DDBJ databases">
        <title>Whole genome analyses suggest that Burkholderia sensu lato contains two further novel genera in the rhizoxinica-symbiotica group Mycetohabitans gen. nov., and Trinickia gen. nov.: implications for the evolution of diazotrophy and nodulation in the Burkholderiaceae.</title>
        <authorList>
            <person name="Estrada-de los Santos P."/>
            <person name="Palmer M."/>
            <person name="Chavez-Ramirez B."/>
            <person name="Beukes C."/>
            <person name="Steenkamp E.T."/>
            <person name="Hirsch A.M."/>
            <person name="Manyaka P."/>
            <person name="Maluk M."/>
            <person name="Lafos M."/>
            <person name="Crook M."/>
            <person name="Gross E."/>
            <person name="Simon M.F."/>
            <person name="Bueno dos Reis Junior F."/>
            <person name="Poole P.S."/>
            <person name="Venter S.N."/>
            <person name="James E.K."/>
        </authorList>
    </citation>
    <scope>NUCLEOTIDE SEQUENCE [LARGE SCALE GENOMIC DNA]</scope>
    <source>
        <strain evidence="2 3">JPY 581</strain>
    </source>
</reference>
<keyword evidence="1" id="KW-0802">TPR repeat</keyword>
<accession>A0A2N7X7J7</accession>
<dbReference type="PANTHER" id="PTHR44809:SF1">
    <property type="entry name" value="PROTEIN O-MANNOSYL-TRANSFERASE TMTC1"/>
    <property type="match status" value="1"/>
</dbReference>
<dbReference type="EMBL" id="PNYC01000003">
    <property type="protein sequence ID" value="PMS37512.1"/>
    <property type="molecule type" value="Genomic_DNA"/>
</dbReference>
<dbReference type="SMART" id="SM00028">
    <property type="entry name" value="TPR"/>
    <property type="match status" value="5"/>
</dbReference>
<dbReference type="Pfam" id="PF14559">
    <property type="entry name" value="TPR_19"/>
    <property type="match status" value="1"/>
</dbReference>
<feature type="repeat" description="TPR" evidence="1">
    <location>
        <begin position="38"/>
        <end position="71"/>
    </location>
</feature>
<dbReference type="RefSeq" id="WP_018441460.1">
    <property type="nucleotide sequence ID" value="NZ_KB890176.1"/>
</dbReference>
<dbReference type="Proteomes" id="UP000235777">
    <property type="component" value="Unassembled WGS sequence"/>
</dbReference>
<proteinExistence type="predicted"/>
<protein>
    <submittedName>
        <fullName evidence="2">Tetratricopeptide repeat protein</fullName>
    </submittedName>
</protein>
<dbReference type="SUPFAM" id="SSF53756">
    <property type="entry name" value="UDP-Glycosyltransferase/glycogen phosphorylase"/>
    <property type="match status" value="1"/>
</dbReference>
<dbReference type="OrthoDB" id="9113268at2"/>